<dbReference type="PANTHER" id="PTHR45615:SF80">
    <property type="entry name" value="GRIP DOMAIN-CONTAINING PROTEIN"/>
    <property type="match status" value="1"/>
</dbReference>
<evidence type="ECO:0000313" key="2">
    <source>
        <dbReference type="EMBL" id="KAK6951303.1"/>
    </source>
</evidence>
<keyword evidence="3" id="KW-1185">Reference proteome</keyword>
<feature type="region of interest" description="Disordered" evidence="1">
    <location>
        <begin position="1"/>
        <end position="28"/>
    </location>
</feature>
<gene>
    <name evidence="2" type="ORF">Daesc_007834</name>
</gene>
<feature type="region of interest" description="Disordered" evidence="1">
    <location>
        <begin position="289"/>
        <end position="317"/>
    </location>
</feature>
<feature type="compositionally biased region" description="Low complexity" evidence="1">
    <location>
        <begin position="374"/>
        <end position="386"/>
    </location>
</feature>
<dbReference type="PANTHER" id="PTHR45615">
    <property type="entry name" value="MYOSIN HEAVY CHAIN, NON-MUSCLE"/>
    <property type="match status" value="1"/>
</dbReference>
<protein>
    <submittedName>
        <fullName evidence="2">Uncharacterized protein</fullName>
    </submittedName>
</protein>
<name>A0AAX6MFS5_9PEZI</name>
<sequence>MSTSQAPSPTGSSAGTRPSSASGSTGSALFNSMLGGFSLPVPGFDPSNNHAVVDHYQDKEKKGVLADEDSIETDIEEEAERVVADWEAKAGREATDEEREQMMTVTRSMRNSGWLEGAKAAVAGKTEVPVAWFNHVITEREQHLRFVSNRYLEMLRKRQETNEEIAQLNKELQRLEEDRTNEREELNYRVEELQKEIDELEKNHTAERDQLTAQIAELTAEHSKVQDDLRTRIDELEKEYSTAQDELIKLEDTNKQLEDDKALTQENFEKLEGDRDLLESQLKEARDREERLQEKYQRQESELNVCHRGRRKQEEEVENLKAQLNAARARERPLKDENRALEDEIADLKRQLEEMAKAKSAGPANGLGSGPSNGSGSKPASGPVSSTGGGPINGAGNGSSSGPSSGPGNGPVNGSGGGPGSGVGSGASNGASNGSGNSPTNGTYQFDTIKLLRELKEAKETNSALGEESEELLAHWMARVADEHNLLEFYAAVGDLRQAMTDLNQRIVSFYNSLGNDDTVTSAEDALANLEKQIEEQPKEALGARLWGLKLVAEIHMLKTQLLTQVTRNDTLNMKLEMAKPDEQIEMEVRMNYGIYNEAEIQKRVDSETQTFRVQRREIVGRIFDCANRLEVIAIRCPHQPTQEAIRATSREYLSPLNLPMPRVQPAR</sequence>
<feature type="compositionally biased region" description="Basic and acidic residues" evidence="1">
    <location>
        <begin position="289"/>
        <end position="301"/>
    </location>
</feature>
<dbReference type="EMBL" id="JBANMG010000007">
    <property type="protein sequence ID" value="KAK6951303.1"/>
    <property type="molecule type" value="Genomic_DNA"/>
</dbReference>
<accession>A0AAX6MFS5</accession>
<feature type="region of interest" description="Disordered" evidence="1">
    <location>
        <begin position="355"/>
        <end position="442"/>
    </location>
</feature>
<reference evidence="2 3" key="1">
    <citation type="journal article" date="2024" name="Front Chem Biol">
        <title>Unveiling the potential of Daldinia eschscholtzii MFLUCC 19-0629 through bioactivity and bioinformatics studies for enhanced sustainable agriculture production.</title>
        <authorList>
            <person name="Brooks S."/>
            <person name="Weaver J.A."/>
            <person name="Klomchit A."/>
            <person name="Alharthi S.A."/>
            <person name="Onlamun T."/>
            <person name="Nurani R."/>
            <person name="Vong T.K."/>
            <person name="Alberti F."/>
            <person name="Greco C."/>
        </authorList>
    </citation>
    <scope>NUCLEOTIDE SEQUENCE [LARGE SCALE GENOMIC DNA]</scope>
    <source>
        <strain evidence="2">MFLUCC 19-0629</strain>
    </source>
</reference>
<feature type="compositionally biased region" description="Low complexity" evidence="1">
    <location>
        <begin position="428"/>
        <end position="442"/>
    </location>
</feature>
<comment type="caution">
    <text evidence="2">The sequence shown here is derived from an EMBL/GenBank/DDBJ whole genome shotgun (WGS) entry which is preliminary data.</text>
</comment>
<proteinExistence type="predicted"/>
<feature type="compositionally biased region" description="Gly residues" evidence="1">
    <location>
        <begin position="387"/>
        <end position="427"/>
    </location>
</feature>
<dbReference type="Gene3D" id="1.10.287.1490">
    <property type="match status" value="1"/>
</dbReference>
<dbReference type="Proteomes" id="UP001369815">
    <property type="component" value="Unassembled WGS sequence"/>
</dbReference>
<evidence type="ECO:0000256" key="1">
    <source>
        <dbReference type="SAM" id="MobiDB-lite"/>
    </source>
</evidence>
<evidence type="ECO:0000313" key="3">
    <source>
        <dbReference type="Proteomes" id="UP001369815"/>
    </source>
</evidence>
<dbReference type="AlphaFoldDB" id="A0AAX6MFS5"/>
<organism evidence="2 3">
    <name type="scientific">Daldinia eschscholtzii</name>
    <dbReference type="NCBI Taxonomy" id="292717"/>
    <lineage>
        <taxon>Eukaryota</taxon>
        <taxon>Fungi</taxon>
        <taxon>Dikarya</taxon>
        <taxon>Ascomycota</taxon>
        <taxon>Pezizomycotina</taxon>
        <taxon>Sordariomycetes</taxon>
        <taxon>Xylariomycetidae</taxon>
        <taxon>Xylariales</taxon>
        <taxon>Hypoxylaceae</taxon>
        <taxon>Daldinia</taxon>
    </lineage>
</organism>